<reference evidence="1 2" key="1">
    <citation type="submission" date="2015-10" db="EMBL/GenBank/DDBJ databases">
        <title>The world's first case of liver abscess caused by Pannonibacter phragmitetus.</title>
        <authorList>
            <person name="Ming D."/>
            <person name="Wang M."/>
            <person name="Zhou Y."/>
            <person name="Jiang T."/>
            <person name="Hu S."/>
        </authorList>
    </citation>
    <scope>NUCLEOTIDE SEQUENCE [LARGE SCALE GENOMIC DNA]</scope>
    <source>
        <strain evidence="1 2">31801</strain>
    </source>
</reference>
<accession>A0A0U3NAG3</accession>
<dbReference type="SUPFAM" id="SSF53850">
    <property type="entry name" value="Periplasmic binding protein-like II"/>
    <property type="match status" value="1"/>
</dbReference>
<dbReference type="Proteomes" id="UP000064921">
    <property type="component" value="Chromosome"/>
</dbReference>
<dbReference type="EMBL" id="CP013068">
    <property type="protein sequence ID" value="ALV28331.1"/>
    <property type="molecule type" value="Genomic_DNA"/>
</dbReference>
<dbReference type="KEGG" id="pphr:APZ00_15710"/>
<keyword evidence="2" id="KW-1185">Reference proteome</keyword>
<organism evidence="1 2">
    <name type="scientific">Pannonibacter phragmitetus</name>
    <dbReference type="NCBI Taxonomy" id="121719"/>
    <lineage>
        <taxon>Bacteria</taxon>
        <taxon>Pseudomonadati</taxon>
        <taxon>Pseudomonadota</taxon>
        <taxon>Alphaproteobacteria</taxon>
        <taxon>Hyphomicrobiales</taxon>
        <taxon>Stappiaceae</taxon>
        <taxon>Pannonibacter</taxon>
    </lineage>
</organism>
<evidence type="ECO:0000313" key="1">
    <source>
        <dbReference type="EMBL" id="ALV28331.1"/>
    </source>
</evidence>
<sequence length="68" mass="7395">MPLVSGDIASGRLAHWGDVEGPDIALWALYPSRRLLSVRVSAVLDFLKRAFPKAAPEELAAYLDMAAK</sequence>
<dbReference type="AlphaFoldDB" id="A0A0U3NAG3"/>
<evidence type="ECO:0008006" key="3">
    <source>
        <dbReference type="Google" id="ProtNLM"/>
    </source>
</evidence>
<gene>
    <name evidence="1" type="ORF">APZ00_15710</name>
</gene>
<dbReference type="Gene3D" id="3.40.190.290">
    <property type="match status" value="1"/>
</dbReference>
<name>A0A0U3NAG3_9HYPH</name>
<evidence type="ECO:0000313" key="2">
    <source>
        <dbReference type="Proteomes" id="UP000064921"/>
    </source>
</evidence>
<proteinExistence type="predicted"/>
<protein>
    <recommendedName>
        <fullName evidence="3">LysR substrate-binding domain-containing protein</fullName>
    </recommendedName>
</protein>